<protein>
    <submittedName>
        <fullName evidence="1">Uncharacterized protein</fullName>
    </submittedName>
</protein>
<keyword evidence="2" id="KW-1185">Reference proteome</keyword>
<sequence>MRDLFKGIKYIFRGTPHPLLPDHLENEKVDHRLIRDVGSVYEQAMSKYEVSNFEQQTFKAAGLIDAARCLANSDNVPILPPILPSSRSLTSIVATGVRAVAEPSSPIALSSFHPSSPRLVQALSRCSRSSPPAPRQTLLTLPTESFSVASDLRSFSISA</sequence>
<accession>A0ABD2WY95</accession>
<evidence type="ECO:0000313" key="2">
    <source>
        <dbReference type="Proteomes" id="UP001627154"/>
    </source>
</evidence>
<proteinExistence type="predicted"/>
<comment type="caution">
    <text evidence="1">The sequence shown here is derived from an EMBL/GenBank/DDBJ whole genome shotgun (WGS) entry which is preliminary data.</text>
</comment>
<evidence type="ECO:0000313" key="1">
    <source>
        <dbReference type="EMBL" id="KAL3398094.1"/>
    </source>
</evidence>
<name>A0ABD2WY95_9HYME</name>
<dbReference type="Proteomes" id="UP001627154">
    <property type="component" value="Unassembled WGS sequence"/>
</dbReference>
<organism evidence="1 2">
    <name type="scientific">Trichogramma kaykai</name>
    <dbReference type="NCBI Taxonomy" id="54128"/>
    <lineage>
        <taxon>Eukaryota</taxon>
        <taxon>Metazoa</taxon>
        <taxon>Ecdysozoa</taxon>
        <taxon>Arthropoda</taxon>
        <taxon>Hexapoda</taxon>
        <taxon>Insecta</taxon>
        <taxon>Pterygota</taxon>
        <taxon>Neoptera</taxon>
        <taxon>Endopterygota</taxon>
        <taxon>Hymenoptera</taxon>
        <taxon>Apocrita</taxon>
        <taxon>Proctotrupomorpha</taxon>
        <taxon>Chalcidoidea</taxon>
        <taxon>Trichogrammatidae</taxon>
        <taxon>Trichogramma</taxon>
    </lineage>
</organism>
<gene>
    <name evidence="1" type="ORF">TKK_008305</name>
</gene>
<dbReference type="EMBL" id="JBJJXI010000060">
    <property type="protein sequence ID" value="KAL3398094.1"/>
    <property type="molecule type" value="Genomic_DNA"/>
</dbReference>
<reference evidence="1 2" key="1">
    <citation type="journal article" date="2024" name="bioRxiv">
        <title>A reference genome for Trichogramma kaykai: A tiny desert-dwelling parasitoid wasp with competing sex-ratio distorters.</title>
        <authorList>
            <person name="Culotta J."/>
            <person name="Lindsey A.R."/>
        </authorList>
    </citation>
    <scope>NUCLEOTIDE SEQUENCE [LARGE SCALE GENOMIC DNA]</scope>
    <source>
        <strain evidence="1 2">KSX58</strain>
    </source>
</reference>
<dbReference type="AlphaFoldDB" id="A0ABD2WY95"/>